<dbReference type="InterPro" id="IPR027417">
    <property type="entry name" value="P-loop_NTPase"/>
</dbReference>
<dbReference type="AlphaFoldDB" id="A0A7G9YKU4"/>
<evidence type="ECO:0000259" key="1">
    <source>
        <dbReference type="Pfam" id="PF13191"/>
    </source>
</evidence>
<sequence length="395" mass="45192">MPKPNPFTPKSGWEPKIFAGRKDEFKFLDKKLEEARNGRSDHFLVLGEWGIGKTSVLKEFKRIAQDKGFISSMITVREFRKTEDLTDAVEHLVETIPSKLPLDLNKLKKFLSQIDSLGIQVLGTGFQLSRTTERMDPQTFLLRCLHVLWDDLKDETDVLLVLLDDVQNFDRVSEIFTLIKNVLSDEEIVKTGYLFALSCTPEGWSKFMQLHHPIGRYFTPRLTLKRLSGEECYHVIDRTLEETGVVFEEKIKEKVYEYTEGHPYELQVLCSNLYDNGIKGRVTLDQWSPALNETLLNLGEMVWDAMYNGASEQERKVLYAVASLDKPSSRKEITNFIEVCDLGLSGSVVGVLLGRLLEKGLLAKPDKYQYGLVDKLFREYILRYRGYDGSGAVLG</sequence>
<evidence type="ECO:0000313" key="2">
    <source>
        <dbReference type="EMBL" id="QNO48628.1"/>
    </source>
</evidence>
<dbReference type="InterPro" id="IPR041664">
    <property type="entry name" value="AAA_16"/>
</dbReference>
<dbReference type="SUPFAM" id="SSF52540">
    <property type="entry name" value="P-loop containing nucleoside triphosphate hydrolases"/>
    <property type="match status" value="1"/>
</dbReference>
<name>A0A7G9YKU4_9EURY</name>
<reference evidence="2" key="1">
    <citation type="submission" date="2020-06" db="EMBL/GenBank/DDBJ databases">
        <title>Unique genomic features of the anaerobic methanotrophic archaea.</title>
        <authorList>
            <person name="Chadwick G.L."/>
            <person name="Skennerton C.T."/>
            <person name="Laso-Perez R."/>
            <person name="Leu A.O."/>
            <person name="Speth D.R."/>
            <person name="Yu H."/>
            <person name="Morgan-Lang C."/>
            <person name="Hatzenpichler R."/>
            <person name="Goudeau D."/>
            <person name="Malmstrom R."/>
            <person name="Brazelton W.J."/>
            <person name="Woyke T."/>
            <person name="Hallam S.J."/>
            <person name="Tyson G.W."/>
            <person name="Wegener G."/>
            <person name="Boetius A."/>
            <person name="Orphan V."/>
        </authorList>
    </citation>
    <scope>NUCLEOTIDE SEQUENCE</scope>
</reference>
<protein>
    <recommendedName>
        <fullName evidence="1">Orc1-like AAA ATPase domain-containing protein</fullName>
    </recommendedName>
</protein>
<accession>A0A7G9YKU4</accession>
<proteinExistence type="predicted"/>
<gene>
    <name evidence="2" type="ORF">LKGCFIDI_00030</name>
</gene>
<dbReference type="PANTHER" id="PTHR34301:SF8">
    <property type="entry name" value="ATPASE DOMAIN-CONTAINING PROTEIN"/>
    <property type="match status" value="1"/>
</dbReference>
<organism evidence="2">
    <name type="scientific">Candidatus Methanogaster sp. ANME-2c ERB4</name>
    <dbReference type="NCBI Taxonomy" id="2759911"/>
    <lineage>
        <taxon>Archaea</taxon>
        <taxon>Methanobacteriati</taxon>
        <taxon>Methanobacteriota</taxon>
        <taxon>Stenosarchaea group</taxon>
        <taxon>Methanomicrobia</taxon>
        <taxon>Methanosarcinales</taxon>
        <taxon>ANME-2 cluster</taxon>
        <taxon>Candidatus Methanogasteraceae</taxon>
        <taxon>Candidatus Methanogaster</taxon>
    </lineage>
</organism>
<dbReference type="Gene3D" id="3.40.50.300">
    <property type="entry name" value="P-loop containing nucleotide triphosphate hydrolases"/>
    <property type="match status" value="1"/>
</dbReference>
<dbReference type="PANTHER" id="PTHR34301">
    <property type="entry name" value="DNA-BINDING PROTEIN-RELATED"/>
    <property type="match status" value="1"/>
</dbReference>
<dbReference type="Pfam" id="PF13191">
    <property type="entry name" value="AAA_16"/>
    <property type="match status" value="1"/>
</dbReference>
<feature type="domain" description="Orc1-like AAA ATPase" evidence="1">
    <location>
        <begin position="18"/>
        <end position="174"/>
    </location>
</feature>
<dbReference type="EMBL" id="MT631356">
    <property type="protein sequence ID" value="QNO48628.1"/>
    <property type="molecule type" value="Genomic_DNA"/>
</dbReference>